<evidence type="ECO:0000259" key="1">
    <source>
        <dbReference type="Pfam" id="PF00149"/>
    </source>
</evidence>
<dbReference type="RefSeq" id="XP_033463382.1">
    <property type="nucleotide sequence ID" value="XM_033602157.1"/>
</dbReference>
<name>A0A6J3MEA7_9PEZI</name>
<dbReference type="Proteomes" id="UP000504637">
    <property type="component" value="Unplaced"/>
</dbReference>
<accession>A0A6J3MEA7</accession>
<dbReference type="GO" id="GO:0016787">
    <property type="term" value="F:hydrolase activity"/>
    <property type="evidence" value="ECO:0007669"/>
    <property type="project" value="InterPro"/>
</dbReference>
<feature type="domain" description="Calcineurin-like phosphoesterase" evidence="1">
    <location>
        <begin position="9"/>
        <end position="243"/>
    </location>
</feature>
<keyword evidence="2" id="KW-1185">Reference proteome</keyword>
<dbReference type="AlphaFoldDB" id="A0A6J3MEA7"/>
<dbReference type="PANTHER" id="PTHR12905">
    <property type="entry name" value="METALLOPHOSPHOESTERASE"/>
    <property type="match status" value="1"/>
</dbReference>
<dbReference type="Gene3D" id="3.60.21.10">
    <property type="match status" value="1"/>
</dbReference>
<protein>
    <submittedName>
        <fullName evidence="3">Ser/Thr protein phosphatase family protein</fullName>
    </submittedName>
</protein>
<gene>
    <name evidence="3" type="ORF">K489DRAFT_332231</name>
</gene>
<organism evidence="3">
    <name type="scientific">Dissoconium aciculare CBS 342.82</name>
    <dbReference type="NCBI Taxonomy" id="1314786"/>
    <lineage>
        <taxon>Eukaryota</taxon>
        <taxon>Fungi</taxon>
        <taxon>Dikarya</taxon>
        <taxon>Ascomycota</taxon>
        <taxon>Pezizomycotina</taxon>
        <taxon>Dothideomycetes</taxon>
        <taxon>Dothideomycetidae</taxon>
        <taxon>Mycosphaerellales</taxon>
        <taxon>Dissoconiaceae</taxon>
        <taxon>Dissoconium</taxon>
    </lineage>
</organism>
<reference evidence="3" key="2">
    <citation type="submission" date="2020-04" db="EMBL/GenBank/DDBJ databases">
        <authorList>
            <consortium name="NCBI Genome Project"/>
        </authorList>
    </citation>
    <scope>NUCLEOTIDE SEQUENCE</scope>
    <source>
        <strain evidence="3">CBS 342.82</strain>
    </source>
</reference>
<reference evidence="3" key="1">
    <citation type="submission" date="2020-01" db="EMBL/GenBank/DDBJ databases">
        <authorList>
            <consortium name="DOE Joint Genome Institute"/>
            <person name="Haridas S."/>
            <person name="Albert R."/>
            <person name="Binder M."/>
            <person name="Bloem J."/>
            <person name="Labutti K."/>
            <person name="Salamov A."/>
            <person name="Andreopoulos B."/>
            <person name="Baker S.E."/>
            <person name="Barry K."/>
            <person name="Bills G."/>
            <person name="Bluhm B.H."/>
            <person name="Cannon C."/>
            <person name="Castanera R."/>
            <person name="Culley D.E."/>
            <person name="Daum C."/>
            <person name="Ezra D."/>
            <person name="Gonzalez J.B."/>
            <person name="Henrissat B."/>
            <person name="Kuo A."/>
            <person name="Liang C."/>
            <person name="Lipzen A."/>
            <person name="Lutzoni F."/>
            <person name="Magnuson J."/>
            <person name="Mondo S."/>
            <person name="Nolan M."/>
            <person name="Ohm R."/>
            <person name="Pangilinan J."/>
            <person name="Park H.-J."/>
            <person name="Ramirez L."/>
            <person name="Alfaro M."/>
            <person name="Sun H."/>
            <person name="Tritt A."/>
            <person name="Yoshinaga Y."/>
            <person name="Zwiers L.-H."/>
            <person name="Turgeon B.G."/>
            <person name="Goodwin S.B."/>
            <person name="Spatafora J.W."/>
            <person name="Crous P.W."/>
            <person name="Grigoriev I.V."/>
        </authorList>
    </citation>
    <scope>NUCLEOTIDE SEQUENCE</scope>
    <source>
        <strain evidence="3">CBS 342.82</strain>
    </source>
</reference>
<proteinExistence type="predicted"/>
<sequence>MSSSLIKTRVLIISDTHLAALEEPGTNGRVAAFQTPLPVADILIHCGDLTCYGTLDEFTEAVEMLREIEAPVKLVIAGNHDLSLDREYVLGHLDRKHIDQQQGQKTWEQARQLWTAPDGLAAQAGITFLDEGHHQIDLPNGSRLQVYASPYTPEFCDWGFPYRKDEDRFNDQASSLLGAKNIAMESVRSFSHNDEPIDIMITHGPPYGRLDRTMRRQLVGCPHLLRAVMRARPLIHCFGHIHEASGAQIVQWSNEADQIASKQSTIKAWIDGDWKGGIADDGNAIRTLTPDLDLAKSHHAVHINIFDAGEDHVKRGQDTMLVNAAIMNLGGRPLNPPWLIDVPLRTAS</sequence>
<dbReference type="InterPro" id="IPR051693">
    <property type="entry name" value="UPF0046_metallophosphoest"/>
</dbReference>
<dbReference type="PANTHER" id="PTHR12905:SF0">
    <property type="entry name" value="CALCINEURIN-LIKE PHOSPHOESTERASE DOMAIN-CONTAINING PROTEIN"/>
    <property type="match status" value="1"/>
</dbReference>
<dbReference type="Pfam" id="PF00149">
    <property type="entry name" value="Metallophos"/>
    <property type="match status" value="1"/>
</dbReference>
<reference evidence="3" key="3">
    <citation type="submission" date="2025-08" db="UniProtKB">
        <authorList>
            <consortium name="RefSeq"/>
        </authorList>
    </citation>
    <scope>IDENTIFICATION</scope>
    <source>
        <strain evidence="3">CBS 342.82</strain>
    </source>
</reference>
<evidence type="ECO:0000313" key="2">
    <source>
        <dbReference type="Proteomes" id="UP000504637"/>
    </source>
</evidence>
<dbReference type="CDD" id="cd07379">
    <property type="entry name" value="MPP_239FB"/>
    <property type="match status" value="1"/>
</dbReference>
<dbReference type="OrthoDB" id="630188at2759"/>
<dbReference type="SUPFAM" id="SSF56300">
    <property type="entry name" value="Metallo-dependent phosphatases"/>
    <property type="match status" value="1"/>
</dbReference>
<dbReference type="InterPro" id="IPR004843">
    <property type="entry name" value="Calcineurin-like_PHP"/>
</dbReference>
<dbReference type="GeneID" id="54359957"/>
<dbReference type="InterPro" id="IPR029052">
    <property type="entry name" value="Metallo-depent_PP-like"/>
</dbReference>
<evidence type="ECO:0000313" key="3">
    <source>
        <dbReference type="RefSeq" id="XP_033463382.1"/>
    </source>
</evidence>